<evidence type="ECO:0000256" key="1">
    <source>
        <dbReference type="PROSITE-ProRule" id="PRU00176"/>
    </source>
</evidence>
<keyword evidence="1" id="KW-0694">RNA-binding</keyword>
<feature type="region of interest" description="Disordered" evidence="2">
    <location>
        <begin position="1"/>
        <end position="38"/>
    </location>
</feature>
<dbReference type="InterPro" id="IPR007201">
    <property type="entry name" value="Mei2-like_Rrm_C"/>
</dbReference>
<feature type="compositionally biased region" description="Polar residues" evidence="2">
    <location>
        <begin position="116"/>
        <end position="132"/>
    </location>
</feature>
<dbReference type="PROSITE" id="PS50102">
    <property type="entry name" value="RRM"/>
    <property type="match status" value="1"/>
</dbReference>
<evidence type="ECO:0000256" key="2">
    <source>
        <dbReference type="SAM" id="MobiDB-lite"/>
    </source>
</evidence>
<dbReference type="SMART" id="SM00360">
    <property type="entry name" value="RRM"/>
    <property type="match status" value="1"/>
</dbReference>
<dbReference type="EMBL" id="QWIM01001708">
    <property type="protein sequence ID" value="RMY22162.1"/>
    <property type="molecule type" value="Genomic_DNA"/>
</dbReference>
<feature type="domain" description="RRM" evidence="3">
    <location>
        <begin position="508"/>
        <end position="591"/>
    </location>
</feature>
<evidence type="ECO:0000313" key="4">
    <source>
        <dbReference type="EMBL" id="RMY22162.1"/>
    </source>
</evidence>
<dbReference type="AlphaFoldDB" id="A0A3M7A3W9"/>
<dbReference type="Gene3D" id="3.30.70.330">
    <property type="match status" value="1"/>
</dbReference>
<dbReference type="InterPro" id="IPR012677">
    <property type="entry name" value="Nucleotide-bd_a/b_plait_sf"/>
</dbReference>
<proteinExistence type="predicted"/>
<evidence type="ECO:0000313" key="5">
    <source>
        <dbReference type="Proteomes" id="UP000276864"/>
    </source>
</evidence>
<feature type="region of interest" description="Disordered" evidence="2">
    <location>
        <begin position="105"/>
        <end position="132"/>
    </location>
</feature>
<name>A0A3M7A3W9_HORWE</name>
<dbReference type="VEuPathDB" id="FungiDB:BTJ68_07605"/>
<reference evidence="4 5" key="1">
    <citation type="journal article" date="2018" name="BMC Genomics">
        <title>Genomic evidence for intraspecific hybridization in a clonal and extremely halotolerant yeast.</title>
        <authorList>
            <person name="Gostincar C."/>
            <person name="Stajich J.E."/>
            <person name="Zupancic J."/>
            <person name="Zalar P."/>
            <person name="Gunde-Cimerman N."/>
        </authorList>
    </citation>
    <scope>NUCLEOTIDE SEQUENCE [LARGE SCALE GENOMIC DNA]</scope>
    <source>
        <strain evidence="4 5">EXF-6651</strain>
    </source>
</reference>
<organism evidence="4 5">
    <name type="scientific">Hortaea werneckii</name>
    <name type="common">Black yeast</name>
    <name type="synonym">Cladosporium werneckii</name>
    <dbReference type="NCBI Taxonomy" id="91943"/>
    <lineage>
        <taxon>Eukaryota</taxon>
        <taxon>Fungi</taxon>
        <taxon>Dikarya</taxon>
        <taxon>Ascomycota</taxon>
        <taxon>Pezizomycotina</taxon>
        <taxon>Dothideomycetes</taxon>
        <taxon>Dothideomycetidae</taxon>
        <taxon>Mycosphaerellales</taxon>
        <taxon>Teratosphaeriaceae</taxon>
        <taxon>Hortaea</taxon>
    </lineage>
</organism>
<comment type="caution">
    <text evidence="4">The sequence shown here is derived from an EMBL/GenBank/DDBJ whole genome shotgun (WGS) entry which is preliminary data.</text>
</comment>
<evidence type="ECO:0000259" key="3">
    <source>
        <dbReference type="PROSITE" id="PS50102"/>
    </source>
</evidence>
<protein>
    <recommendedName>
        <fullName evidence="3">RRM domain-containing protein</fullName>
    </recommendedName>
</protein>
<feature type="region of interest" description="Disordered" evidence="2">
    <location>
        <begin position="653"/>
        <end position="677"/>
    </location>
</feature>
<sequence length="875" mass="94772">MSTVNAGGRGSAGQASSKDMGGVALPPNPGGGLAASERAAGVHSPFHAFVDPFKGTMAPNSSAKLSAGAQAFKPNGKTAPTPIKILNRDSTADDHPVIVTAPMPTTNGSVDGGSNNGQKAAQQPIGTRNGKVSPSRPLIFFTTDIGENVPFQGGHYVKVDNISKSDLDITFRYLNEDYDWDHKIRVAKGLSGSDGKTFNYYICFDDLRDAGEAFKQVEMLGKDWVIKHVTQTEFASNVDAGNANEKTSFHDGQAILAVNFDGNTAHFDPNKACDAARITAEKAGDLRAFTEIPSRYPALEFRVEYYAISDAKKLIKSATEEGPAIQGVSDLPIVFLKISLTLRQKYFIVAKELPDYTTGAVNTDGANDMINGPSGIANMNITDTPHRHITAGDGHFTSPTGRTAWSVDKNGNVTASAPPRVVNKVGPVTHGVPITEFVATTEAARGRFLSAPLPPTPSHHLAYGTHVQPRSNSWNGVCFSHQSSQRAPVQSPQAVEVWKIENGQDVRTTVMLRNIPNRMQCEELKDILDRTSHGKYDFSYLRIDFEKGTNVGYAFVNFSDPMHIIDFVLYNEGKPWVLNNPRMVELSYATVQGYDCLVEKFRNSAIMSEYHDYRPKLWYTIESAPEKSKIGTEAPFPAPNNLSKRQRSHDNANYVGLYGPRSSHSVRDRGRHSQYDRGTPAQLHEDAVFHQMSPAAQCGGFDYYGTPRMNMAPPSTFTPAGYPNGFGQFPVVPYMGGNHMMPNAYGMIEGPADPFGPQPNHAVYPGQFNMQQQHGGYGNGHYSYGNGQTPAFGTGPGTPASRLRTQTNGRLGGKARVSTAGGPVQTPVGGYGNHNKQQSPMPKVMEGDELAAHAAANDEDGYNDTPGPFAYPSRS</sequence>
<dbReference type="GO" id="GO:0003723">
    <property type="term" value="F:RNA binding"/>
    <property type="evidence" value="ECO:0007669"/>
    <property type="project" value="UniProtKB-UniRule"/>
</dbReference>
<gene>
    <name evidence="4" type="ORF">D0866_12022</name>
</gene>
<dbReference type="Pfam" id="PF04059">
    <property type="entry name" value="RRM_2"/>
    <property type="match status" value="1"/>
</dbReference>
<feature type="compositionally biased region" description="Basic and acidic residues" evidence="2">
    <location>
        <begin position="665"/>
        <end position="675"/>
    </location>
</feature>
<accession>A0A3M7A3W9</accession>
<dbReference type="InterPro" id="IPR000504">
    <property type="entry name" value="RRM_dom"/>
</dbReference>
<dbReference type="InterPro" id="IPR035979">
    <property type="entry name" value="RBD_domain_sf"/>
</dbReference>
<dbReference type="Proteomes" id="UP000276864">
    <property type="component" value="Unassembled WGS sequence"/>
</dbReference>
<dbReference type="SUPFAM" id="SSF54928">
    <property type="entry name" value="RNA-binding domain, RBD"/>
    <property type="match status" value="1"/>
</dbReference>
<feature type="region of interest" description="Disordered" evidence="2">
    <location>
        <begin position="812"/>
        <end position="875"/>
    </location>
</feature>